<protein>
    <recommendedName>
        <fullName evidence="5">NADH dehydrogenase [ubiquinone] 1 alpha subcomplex subunit 7</fullName>
    </recommendedName>
    <alternativeName>
        <fullName evidence="14">Complex I-B14.5a</fullName>
    </alternativeName>
    <alternativeName>
        <fullName evidence="13">NADH-ubiquinone oxidoreductase subunit B14.5a</fullName>
    </alternativeName>
</protein>
<evidence type="ECO:0000256" key="11">
    <source>
        <dbReference type="ARBA" id="ARBA00023128"/>
    </source>
</evidence>
<dbReference type="PANTHER" id="PTHR12485:SF1">
    <property type="entry name" value="NADH DEHYDROGENASE [UBIQUINONE] 1 ALPHA SUBCOMPLEX SUBUNIT 7"/>
    <property type="match status" value="1"/>
</dbReference>
<proteinExistence type="inferred from homology"/>
<dbReference type="InterPro" id="IPR009947">
    <property type="entry name" value="NDUA7"/>
</dbReference>
<evidence type="ECO:0000256" key="10">
    <source>
        <dbReference type="ARBA" id="ARBA00022990"/>
    </source>
</evidence>
<dbReference type="Proteomes" id="UP000747542">
    <property type="component" value="Unassembled WGS sequence"/>
</dbReference>
<evidence type="ECO:0000313" key="16">
    <source>
        <dbReference type="Proteomes" id="UP000747542"/>
    </source>
</evidence>
<gene>
    <name evidence="15" type="primary">NDUFA7-L</name>
    <name evidence="15" type="ORF">Hamer_G016452</name>
</gene>
<keyword evidence="10" id="KW-0007">Acetylation</keyword>
<keyword evidence="12" id="KW-0472">Membrane</keyword>
<evidence type="ECO:0000256" key="9">
    <source>
        <dbReference type="ARBA" id="ARBA00022982"/>
    </source>
</evidence>
<keyword evidence="9" id="KW-0249">Electron transport</keyword>
<dbReference type="PANTHER" id="PTHR12485">
    <property type="entry name" value="NADH-UBIQUINONE OXIDOREDUCTASE SUBUNIT B"/>
    <property type="match status" value="1"/>
</dbReference>
<evidence type="ECO:0000256" key="8">
    <source>
        <dbReference type="ARBA" id="ARBA00022792"/>
    </source>
</evidence>
<comment type="similarity">
    <text evidence="3">Belongs to the complex I NDUFA7 subunit family.</text>
</comment>
<keyword evidence="11" id="KW-0496">Mitochondrion</keyword>
<organism evidence="15 16">
    <name type="scientific">Homarus americanus</name>
    <name type="common">American lobster</name>
    <dbReference type="NCBI Taxonomy" id="6706"/>
    <lineage>
        <taxon>Eukaryota</taxon>
        <taxon>Metazoa</taxon>
        <taxon>Ecdysozoa</taxon>
        <taxon>Arthropoda</taxon>
        <taxon>Crustacea</taxon>
        <taxon>Multicrustacea</taxon>
        <taxon>Malacostraca</taxon>
        <taxon>Eumalacostraca</taxon>
        <taxon>Eucarida</taxon>
        <taxon>Decapoda</taxon>
        <taxon>Pleocyemata</taxon>
        <taxon>Astacidea</taxon>
        <taxon>Nephropoidea</taxon>
        <taxon>Nephropidae</taxon>
        <taxon>Homarus</taxon>
    </lineage>
</organism>
<evidence type="ECO:0000256" key="7">
    <source>
        <dbReference type="ARBA" id="ARBA00022660"/>
    </source>
</evidence>
<keyword evidence="8" id="KW-0999">Mitochondrion inner membrane</keyword>
<dbReference type="GO" id="GO:0006120">
    <property type="term" value="P:mitochondrial electron transport, NADH to ubiquinone"/>
    <property type="evidence" value="ECO:0007669"/>
    <property type="project" value="TreeGrafter"/>
</dbReference>
<evidence type="ECO:0000256" key="3">
    <source>
        <dbReference type="ARBA" id="ARBA00005482"/>
    </source>
</evidence>
<comment type="subcellular location">
    <subcellularLocation>
        <location evidence="2">Mitochondrion inner membrane</location>
        <topology evidence="2">Peripheral membrane protein</topology>
        <orientation evidence="2">Matrix side</orientation>
    </subcellularLocation>
</comment>
<evidence type="ECO:0000256" key="13">
    <source>
        <dbReference type="ARBA" id="ARBA00030360"/>
    </source>
</evidence>
<comment type="function">
    <text evidence="1">Accessory subunit of the mitochondrial membrane respiratory chain NADH dehydrogenase (Complex I), that is believed not to be involved in catalysis. Complex I functions in the transfer of electrons from NADH to the respiratory chain. The immediate electron acceptor for the enzyme is believed to be ubiquinone.</text>
</comment>
<evidence type="ECO:0000256" key="4">
    <source>
        <dbReference type="ARBA" id="ARBA00011533"/>
    </source>
</evidence>
<accession>A0A8J5N7B7</accession>
<keyword evidence="6" id="KW-0813">Transport</keyword>
<evidence type="ECO:0000256" key="2">
    <source>
        <dbReference type="ARBA" id="ARBA00004443"/>
    </source>
</evidence>
<evidence type="ECO:0000256" key="1">
    <source>
        <dbReference type="ARBA" id="ARBA00003195"/>
    </source>
</evidence>
<dbReference type="Pfam" id="PF07347">
    <property type="entry name" value="CI-B14_5a"/>
    <property type="match status" value="1"/>
</dbReference>
<dbReference type="AlphaFoldDB" id="A0A8J5N7B7"/>
<keyword evidence="7" id="KW-0679">Respiratory chain</keyword>
<dbReference type="EMBL" id="JAHLQT010007588">
    <property type="protein sequence ID" value="KAG7174547.1"/>
    <property type="molecule type" value="Genomic_DNA"/>
</dbReference>
<name>A0A8J5N7B7_HOMAM</name>
<evidence type="ECO:0000313" key="15">
    <source>
        <dbReference type="EMBL" id="KAG7174547.1"/>
    </source>
</evidence>
<evidence type="ECO:0000256" key="6">
    <source>
        <dbReference type="ARBA" id="ARBA00022448"/>
    </source>
</evidence>
<evidence type="ECO:0000256" key="12">
    <source>
        <dbReference type="ARBA" id="ARBA00023136"/>
    </source>
</evidence>
<dbReference type="GO" id="GO:0005743">
    <property type="term" value="C:mitochondrial inner membrane"/>
    <property type="evidence" value="ECO:0007669"/>
    <property type="project" value="UniProtKB-SubCell"/>
</dbReference>
<keyword evidence="16" id="KW-1185">Reference proteome</keyword>
<comment type="subunit">
    <text evidence="4">Complex I is composed of 45 different subunits.</text>
</comment>
<reference evidence="15" key="1">
    <citation type="journal article" date="2021" name="Sci. Adv.">
        <title>The American lobster genome reveals insights on longevity, neural, and immune adaptations.</title>
        <authorList>
            <person name="Polinski J.M."/>
            <person name="Zimin A.V."/>
            <person name="Clark K.F."/>
            <person name="Kohn A.B."/>
            <person name="Sadowski N."/>
            <person name="Timp W."/>
            <person name="Ptitsyn A."/>
            <person name="Khanna P."/>
            <person name="Romanova D.Y."/>
            <person name="Williams P."/>
            <person name="Greenwood S.J."/>
            <person name="Moroz L.L."/>
            <person name="Walt D.R."/>
            <person name="Bodnar A.G."/>
        </authorList>
    </citation>
    <scope>NUCLEOTIDE SEQUENCE</scope>
    <source>
        <strain evidence="15">GMGI-L3</strain>
    </source>
</reference>
<sequence length="117" mass="13006">MSPRVNHRDVSPFLRAIRQFLLGREHTNALRQADFYACRSQPPPNLPPGVSDKLSSNYYYMRDGRRAVIPDELLAINTSTGPTQLLSVLPEAEDAVAVVMKKPKIPGVVHDYGSGFN</sequence>
<evidence type="ECO:0000256" key="14">
    <source>
        <dbReference type="ARBA" id="ARBA00033401"/>
    </source>
</evidence>
<comment type="caution">
    <text evidence="15">The sequence shown here is derived from an EMBL/GenBank/DDBJ whole genome shotgun (WGS) entry which is preliminary data.</text>
</comment>
<evidence type="ECO:0000256" key="5">
    <source>
        <dbReference type="ARBA" id="ARBA00016383"/>
    </source>
</evidence>
<dbReference type="OrthoDB" id="10063829at2759"/>